<proteinExistence type="predicted"/>
<dbReference type="AlphaFoldDB" id="A0AA40EPI8"/>
<accession>A0AA40EPI8</accession>
<dbReference type="Proteomes" id="UP001172155">
    <property type="component" value="Unassembled WGS sequence"/>
</dbReference>
<evidence type="ECO:0000313" key="2">
    <source>
        <dbReference type="Proteomes" id="UP001172155"/>
    </source>
</evidence>
<dbReference type="EMBL" id="JAUKUD010000005">
    <property type="protein sequence ID" value="KAK0743120.1"/>
    <property type="molecule type" value="Genomic_DNA"/>
</dbReference>
<reference evidence="1" key="1">
    <citation type="submission" date="2023-06" db="EMBL/GenBank/DDBJ databases">
        <title>Genome-scale phylogeny and comparative genomics of the fungal order Sordariales.</title>
        <authorList>
            <consortium name="Lawrence Berkeley National Laboratory"/>
            <person name="Hensen N."/>
            <person name="Bonometti L."/>
            <person name="Westerberg I."/>
            <person name="Brannstrom I.O."/>
            <person name="Guillou S."/>
            <person name="Cros-Aarteil S."/>
            <person name="Calhoun S."/>
            <person name="Haridas S."/>
            <person name="Kuo A."/>
            <person name="Mondo S."/>
            <person name="Pangilinan J."/>
            <person name="Riley R."/>
            <person name="LaButti K."/>
            <person name="Andreopoulos B."/>
            <person name="Lipzen A."/>
            <person name="Chen C."/>
            <person name="Yanf M."/>
            <person name="Daum C."/>
            <person name="Ng V."/>
            <person name="Clum A."/>
            <person name="Steindorff A."/>
            <person name="Ohm R."/>
            <person name="Martin F."/>
            <person name="Silar P."/>
            <person name="Natvig D."/>
            <person name="Lalanne C."/>
            <person name="Gautier V."/>
            <person name="Ament-velasquez S.L."/>
            <person name="Kruys A."/>
            <person name="Hutchinson M.I."/>
            <person name="Powell A.J."/>
            <person name="Barry K."/>
            <person name="Miller A.N."/>
            <person name="Grigoriev I.V."/>
            <person name="Debuchy R."/>
            <person name="Gladieux P."/>
            <person name="Thoren M.H."/>
            <person name="Johannesson H."/>
        </authorList>
    </citation>
    <scope>NUCLEOTIDE SEQUENCE</scope>
    <source>
        <strain evidence="1">SMH3187-1</strain>
    </source>
</reference>
<sequence length="80" mass="9074">MKVLKLADTCLWIRPTNVTRAANSLERRLHCAVTHPLGSFRPCCDANIQQGVVRSCSRCDKDFCFTVMGRHVPRKGHDTF</sequence>
<organism evidence="1 2">
    <name type="scientific">Schizothecium vesticola</name>
    <dbReference type="NCBI Taxonomy" id="314040"/>
    <lineage>
        <taxon>Eukaryota</taxon>
        <taxon>Fungi</taxon>
        <taxon>Dikarya</taxon>
        <taxon>Ascomycota</taxon>
        <taxon>Pezizomycotina</taxon>
        <taxon>Sordariomycetes</taxon>
        <taxon>Sordariomycetidae</taxon>
        <taxon>Sordariales</taxon>
        <taxon>Schizotheciaceae</taxon>
        <taxon>Schizothecium</taxon>
    </lineage>
</organism>
<name>A0AA40EPI8_9PEZI</name>
<comment type="caution">
    <text evidence="1">The sequence shown here is derived from an EMBL/GenBank/DDBJ whole genome shotgun (WGS) entry which is preliminary data.</text>
</comment>
<protein>
    <submittedName>
        <fullName evidence="1">Uncharacterized protein</fullName>
    </submittedName>
</protein>
<evidence type="ECO:0000313" key="1">
    <source>
        <dbReference type="EMBL" id="KAK0743120.1"/>
    </source>
</evidence>
<keyword evidence="2" id="KW-1185">Reference proteome</keyword>
<gene>
    <name evidence="1" type="ORF">B0T18DRAFT_414456</name>
</gene>